<comment type="caution">
    <text evidence="1">The sequence shown here is derived from an EMBL/GenBank/DDBJ whole genome shotgun (WGS) entry which is preliminary data.</text>
</comment>
<reference evidence="1" key="1">
    <citation type="journal article" date="2023" name="Mol. Biol. Evol.">
        <title>Third-Generation Sequencing Reveals the Adaptive Role of the Epigenome in Three Deep-Sea Polychaetes.</title>
        <authorList>
            <person name="Perez M."/>
            <person name="Aroh O."/>
            <person name="Sun Y."/>
            <person name="Lan Y."/>
            <person name="Juniper S.K."/>
            <person name="Young C.R."/>
            <person name="Angers B."/>
            <person name="Qian P.Y."/>
        </authorList>
    </citation>
    <scope>NUCLEOTIDE SEQUENCE</scope>
    <source>
        <strain evidence="1">R07B-5</strain>
    </source>
</reference>
<dbReference type="AlphaFoldDB" id="A0AAD9JH30"/>
<keyword evidence="2" id="KW-1185">Reference proteome</keyword>
<gene>
    <name evidence="1" type="ORF">NP493_2534g00001</name>
</gene>
<organism evidence="1 2">
    <name type="scientific">Ridgeia piscesae</name>
    <name type="common">Tubeworm</name>
    <dbReference type="NCBI Taxonomy" id="27915"/>
    <lineage>
        <taxon>Eukaryota</taxon>
        <taxon>Metazoa</taxon>
        <taxon>Spiralia</taxon>
        <taxon>Lophotrochozoa</taxon>
        <taxon>Annelida</taxon>
        <taxon>Polychaeta</taxon>
        <taxon>Sedentaria</taxon>
        <taxon>Canalipalpata</taxon>
        <taxon>Sabellida</taxon>
        <taxon>Siboglinidae</taxon>
        <taxon>Ridgeia</taxon>
    </lineage>
</organism>
<accession>A0AAD9JH30</accession>
<name>A0AAD9JH30_RIDPI</name>
<proteinExistence type="predicted"/>
<evidence type="ECO:0000313" key="2">
    <source>
        <dbReference type="Proteomes" id="UP001209878"/>
    </source>
</evidence>
<dbReference type="EMBL" id="JAODUO010002518">
    <property type="protein sequence ID" value="KAK2152055.1"/>
    <property type="molecule type" value="Genomic_DNA"/>
</dbReference>
<sequence>MLKKFGGKTNKNPKLRILNSNVKAVLLYGSEMAKYTEDTKRIQTFINKSLCRILHLKWTDDIQHYTRENDQATNKK</sequence>
<protein>
    <submittedName>
        <fullName evidence="1">Uncharacterized protein</fullName>
    </submittedName>
</protein>
<evidence type="ECO:0000313" key="1">
    <source>
        <dbReference type="EMBL" id="KAK2152055.1"/>
    </source>
</evidence>
<dbReference type="Proteomes" id="UP001209878">
    <property type="component" value="Unassembled WGS sequence"/>
</dbReference>